<dbReference type="OrthoDB" id="9795746at2"/>
<gene>
    <name evidence="2" type="ORF">BCF53_1093</name>
</gene>
<evidence type="ECO:0000313" key="2">
    <source>
        <dbReference type="EMBL" id="TCS40294.1"/>
    </source>
</evidence>
<evidence type="ECO:0000313" key="3">
    <source>
        <dbReference type="Proteomes" id="UP000295793"/>
    </source>
</evidence>
<dbReference type="SUPFAM" id="SSF53756">
    <property type="entry name" value="UDP-Glycosyltransferase/glycogen phosphorylase"/>
    <property type="match status" value="1"/>
</dbReference>
<evidence type="ECO:0000259" key="1">
    <source>
        <dbReference type="Pfam" id="PF00534"/>
    </source>
</evidence>
<dbReference type="Proteomes" id="UP000295793">
    <property type="component" value="Unassembled WGS sequence"/>
</dbReference>
<proteinExistence type="predicted"/>
<accession>A0A4R3I3A5</accession>
<dbReference type="Gene3D" id="3.40.50.2000">
    <property type="entry name" value="Glycogen Phosphorylase B"/>
    <property type="match status" value="2"/>
</dbReference>
<dbReference type="InterPro" id="IPR001296">
    <property type="entry name" value="Glyco_trans_1"/>
</dbReference>
<reference evidence="2 3" key="1">
    <citation type="submission" date="2019-03" db="EMBL/GenBank/DDBJ databases">
        <title>Genomic Encyclopedia of Archaeal and Bacterial Type Strains, Phase II (KMG-II): from individual species to whole genera.</title>
        <authorList>
            <person name="Goeker M."/>
        </authorList>
    </citation>
    <scope>NUCLEOTIDE SEQUENCE [LARGE SCALE GENOMIC DNA]</scope>
    <source>
        <strain evidence="2 3">DSM 15388</strain>
    </source>
</reference>
<name>A0A4R3I3A5_9GAMM</name>
<comment type="caution">
    <text evidence="2">The sequence shown here is derived from an EMBL/GenBank/DDBJ whole genome shotgun (WGS) entry which is preliminary data.</text>
</comment>
<dbReference type="PANTHER" id="PTHR12526">
    <property type="entry name" value="GLYCOSYLTRANSFERASE"/>
    <property type="match status" value="1"/>
</dbReference>
<dbReference type="Pfam" id="PF00534">
    <property type="entry name" value="Glycos_transf_1"/>
    <property type="match status" value="1"/>
</dbReference>
<dbReference type="GO" id="GO:1901135">
    <property type="term" value="P:carbohydrate derivative metabolic process"/>
    <property type="evidence" value="ECO:0007669"/>
    <property type="project" value="UniProtKB-ARBA"/>
</dbReference>
<protein>
    <submittedName>
        <fullName evidence="2">Glycosyltransferase involved in cell wall biosynthesis</fullName>
    </submittedName>
</protein>
<keyword evidence="2" id="KW-0808">Transferase</keyword>
<dbReference type="EMBL" id="SLZR01000009">
    <property type="protein sequence ID" value="TCS40294.1"/>
    <property type="molecule type" value="Genomic_DNA"/>
</dbReference>
<organism evidence="2 3">
    <name type="scientific">Reinekea marinisedimentorum</name>
    <dbReference type="NCBI Taxonomy" id="230495"/>
    <lineage>
        <taxon>Bacteria</taxon>
        <taxon>Pseudomonadati</taxon>
        <taxon>Pseudomonadota</taxon>
        <taxon>Gammaproteobacteria</taxon>
        <taxon>Oceanospirillales</taxon>
        <taxon>Saccharospirillaceae</taxon>
        <taxon>Reinekea</taxon>
    </lineage>
</organism>
<dbReference type="RefSeq" id="WP_132701809.1">
    <property type="nucleotide sequence ID" value="NZ_SLZR01000009.1"/>
</dbReference>
<sequence length="377" mass="42825">MNKAKPAILLVANWDSNVGYAWWLMESYWAAIAHAFCDTHRILLAYPSISEVPKAIASAPIEVVENNFNDFSTDNIPSQLEFIKQNNITYIYYTDKPTRAFRYALYRLAGVKRIFTHDHTPGLRTRPEGFKKILKVVFSRIPLINTDVAIGATEFIRNRLINVTCIPKQKCIAVNNGIYLRDIKYTDPYEEFSIPRDRKIIVSTGRLNPFKNIDFALKTFAEVIHKYHGRNWHYLIVGDGPARQDLERLANDLGLSEYVTFTGNVSSPSSFYSHCFISFHPSKGEVGFSLSMLENLYSGVPILCSDNPSVSGIITNKENGFIYSEGDISSAAIQIIGLLTNSTDHKIKERCKTYVINQHNILLSHKELVAQLKRQIH</sequence>
<dbReference type="AlphaFoldDB" id="A0A4R3I3A5"/>
<feature type="domain" description="Glycosyl transferase family 1" evidence="1">
    <location>
        <begin position="193"/>
        <end position="352"/>
    </location>
</feature>
<keyword evidence="3" id="KW-1185">Reference proteome</keyword>
<dbReference type="GO" id="GO:0016757">
    <property type="term" value="F:glycosyltransferase activity"/>
    <property type="evidence" value="ECO:0007669"/>
    <property type="project" value="InterPro"/>
</dbReference>